<dbReference type="Proteomes" id="UP001163823">
    <property type="component" value="Chromosome 3"/>
</dbReference>
<reference evidence="2" key="1">
    <citation type="journal article" date="2023" name="Science">
        <title>Elucidation of the pathway for biosynthesis of saponin adjuvants from the soapbark tree.</title>
        <authorList>
            <person name="Reed J."/>
            <person name="Orme A."/>
            <person name="El-Demerdash A."/>
            <person name="Owen C."/>
            <person name="Martin L.B.B."/>
            <person name="Misra R.C."/>
            <person name="Kikuchi S."/>
            <person name="Rejzek M."/>
            <person name="Martin A.C."/>
            <person name="Harkess A."/>
            <person name="Leebens-Mack J."/>
            <person name="Louveau T."/>
            <person name="Stephenson M.J."/>
            <person name="Osbourn A."/>
        </authorList>
    </citation>
    <scope>NUCLEOTIDE SEQUENCE</scope>
    <source>
        <strain evidence="2">S10</strain>
    </source>
</reference>
<feature type="chain" id="PRO_5041919926" evidence="1">
    <location>
        <begin position="20"/>
        <end position="134"/>
    </location>
</feature>
<evidence type="ECO:0000313" key="3">
    <source>
        <dbReference type="Proteomes" id="UP001163823"/>
    </source>
</evidence>
<feature type="signal peptide" evidence="1">
    <location>
        <begin position="1"/>
        <end position="19"/>
    </location>
</feature>
<comment type="caution">
    <text evidence="2">The sequence shown here is derived from an EMBL/GenBank/DDBJ whole genome shotgun (WGS) entry which is preliminary data.</text>
</comment>
<evidence type="ECO:0000313" key="2">
    <source>
        <dbReference type="EMBL" id="KAJ7975772.1"/>
    </source>
</evidence>
<accession>A0AAD7VH96</accession>
<gene>
    <name evidence="2" type="ORF">O6P43_005643</name>
</gene>
<keyword evidence="3" id="KW-1185">Reference proteome</keyword>
<dbReference type="KEGG" id="qsa:O6P43_005643"/>
<keyword evidence="1" id="KW-0732">Signal</keyword>
<sequence length="134" mass="15133">MVGILFLLGLNRLFLETSSSFGSSSSSDSSTNFLTIKTQVEESEANLRVRLICRNVKLRCPLKIRLQVVVLLQLASVISHQHTISYHDVVAHVSLMKNRIDLLQCNMRVNPLIFPMGSKKLKQLLMLGTHHIHN</sequence>
<evidence type="ECO:0000256" key="1">
    <source>
        <dbReference type="SAM" id="SignalP"/>
    </source>
</evidence>
<dbReference type="EMBL" id="JARAOO010000003">
    <property type="protein sequence ID" value="KAJ7975772.1"/>
    <property type="molecule type" value="Genomic_DNA"/>
</dbReference>
<protein>
    <submittedName>
        <fullName evidence="2">Uncharacterized protein</fullName>
    </submittedName>
</protein>
<proteinExistence type="predicted"/>
<organism evidence="2 3">
    <name type="scientific">Quillaja saponaria</name>
    <name type="common">Soap bark tree</name>
    <dbReference type="NCBI Taxonomy" id="32244"/>
    <lineage>
        <taxon>Eukaryota</taxon>
        <taxon>Viridiplantae</taxon>
        <taxon>Streptophyta</taxon>
        <taxon>Embryophyta</taxon>
        <taxon>Tracheophyta</taxon>
        <taxon>Spermatophyta</taxon>
        <taxon>Magnoliopsida</taxon>
        <taxon>eudicotyledons</taxon>
        <taxon>Gunneridae</taxon>
        <taxon>Pentapetalae</taxon>
        <taxon>rosids</taxon>
        <taxon>fabids</taxon>
        <taxon>Fabales</taxon>
        <taxon>Quillajaceae</taxon>
        <taxon>Quillaja</taxon>
    </lineage>
</organism>
<dbReference type="AlphaFoldDB" id="A0AAD7VH96"/>
<name>A0AAD7VH96_QUISA</name>